<dbReference type="InterPro" id="IPR006895">
    <property type="entry name" value="Znf_Sec23_Sec24"/>
</dbReference>
<sequence>MVQNKNNQDYVGTTQKDIGTHIIDQINSANSQQYYPLAYETDSKLIPPSPSEIFTQIDNSQTGPKLLRATAIKLPQDQSFIDQTCTPFGILVQPLTDLSYDRQVDENNCEVNEYMPVIDCYDSQILRCPRCLCYINPFFKFIENGQSVICNICQYQFQCPEYYYSQLNEMGLRRDLKQRFELHKGSYEFIAPRIFYDKKEYKPDEYVLNKIFVIDVSPFSVQLGLFEQAIYSIKLTLDYMEQEHTKISILTFDANVHLYQPSKINPNGEPLIYIMANSEEPFLPIPQQSLLLHIRDQRQTIDYILDKILILYTNQANQVTTQRHVAGAALKVAELISENQQGNIILFSANMPNTGVGKFFTRDDSSLYNTDKEPTLLKPFIDYYTLQGQNLNKNGVCLETGAITQARIDSDKVLGIELQVDKNQLKNFTEHYLQFAILFNTIQGQKRIRVLNYRIPTAASFSQYLESIDQETLGQFVIRNKLCQVQNTGLKQVKQNLLRMDKEFQICLCRNFAFSLILEYIAQTIYKLKQFQRLTNYQAYEQIEDQGQQIVKPLCQRTALQLLNQENMYIFDDGEYIYLYVGERLDSYLIQQFFGYDHFAELRNSQIKTFYPQEHLYYSMKLSELIETLKYEKSCGYQQPVQLIFKMSLEFEVMKQDIMVEDVYDTTTDFSLKQFEDIIKQEINKISKK</sequence>
<dbReference type="GO" id="GO:0090110">
    <property type="term" value="P:COPII-coated vesicle cargo loading"/>
    <property type="evidence" value="ECO:0007669"/>
    <property type="project" value="TreeGrafter"/>
</dbReference>
<dbReference type="Gene3D" id="3.40.20.10">
    <property type="entry name" value="Severin"/>
    <property type="match status" value="1"/>
</dbReference>
<dbReference type="GO" id="GO:0008270">
    <property type="term" value="F:zinc ion binding"/>
    <property type="evidence" value="ECO:0007669"/>
    <property type="project" value="InterPro"/>
</dbReference>
<dbReference type="InterPro" id="IPR029006">
    <property type="entry name" value="ADF-H/Gelsolin-like_dom_sf"/>
</dbReference>
<dbReference type="InterPro" id="IPR050550">
    <property type="entry name" value="SEC23_SEC24_subfamily"/>
</dbReference>
<gene>
    <name evidence="4" type="primary">Contig6638.g7098</name>
    <name evidence="4" type="ORF">STYLEM_1412</name>
</gene>
<name>A0A077ZRD1_STYLE</name>
<feature type="domain" description="Zinc finger Sec23/Sec24-type" evidence="2">
    <location>
        <begin position="125"/>
        <end position="163"/>
    </location>
</feature>
<accession>A0A077ZRD1</accession>
<dbReference type="OrthoDB" id="49016at2759"/>
<keyword evidence="5" id="KW-1185">Reference proteome</keyword>
<dbReference type="GO" id="GO:0006886">
    <property type="term" value="P:intracellular protein transport"/>
    <property type="evidence" value="ECO:0007669"/>
    <property type="project" value="InterPro"/>
</dbReference>
<organism evidence="4 5">
    <name type="scientific">Stylonychia lemnae</name>
    <name type="common">Ciliate</name>
    <dbReference type="NCBI Taxonomy" id="5949"/>
    <lineage>
        <taxon>Eukaryota</taxon>
        <taxon>Sar</taxon>
        <taxon>Alveolata</taxon>
        <taxon>Ciliophora</taxon>
        <taxon>Intramacronucleata</taxon>
        <taxon>Spirotrichea</taxon>
        <taxon>Stichotrichia</taxon>
        <taxon>Sporadotrichida</taxon>
        <taxon>Oxytrichidae</taxon>
        <taxon>Stylonychinae</taxon>
        <taxon>Stylonychia</taxon>
    </lineage>
</organism>
<dbReference type="PANTHER" id="PTHR13803:SF4">
    <property type="entry name" value="SECRETORY 24CD, ISOFORM C"/>
    <property type="match status" value="1"/>
</dbReference>
<dbReference type="InterPro" id="IPR006896">
    <property type="entry name" value="Sec23/24_trunk_dom"/>
</dbReference>
<dbReference type="Gene3D" id="2.30.30.380">
    <property type="entry name" value="Zn-finger domain of Sec23/24"/>
    <property type="match status" value="1"/>
</dbReference>
<dbReference type="Gene3D" id="1.20.120.730">
    <property type="entry name" value="Sec23/Sec24 helical domain"/>
    <property type="match status" value="1"/>
</dbReference>
<proteinExistence type="inferred from homology"/>
<evidence type="ECO:0000259" key="2">
    <source>
        <dbReference type="Pfam" id="PF04810"/>
    </source>
</evidence>
<dbReference type="InterPro" id="IPR036465">
    <property type="entry name" value="vWFA_dom_sf"/>
</dbReference>
<evidence type="ECO:0000259" key="3">
    <source>
        <dbReference type="Pfam" id="PF04811"/>
    </source>
</evidence>
<dbReference type="Pfam" id="PF04811">
    <property type="entry name" value="Sec23_trunk"/>
    <property type="match status" value="1"/>
</dbReference>
<dbReference type="Gene3D" id="3.40.50.410">
    <property type="entry name" value="von Willebrand factor, type A domain"/>
    <property type="match status" value="1"/>
</dbReference>
<reference evidence="4 5" key="1">
    <citation type="submission" date="2014-06" db="EMBL/GenBank/DDBJ databases">
        <authorList>
            <person name="Swart Estienne"/>
        </authorList>
    </citation>
    <scope>NUCLEOTIDE SEQUENCE [LARGE SCALE GENOMIC DNA]</scope>
    <source>
        <strain evidence="4 5">130c</strain>
    </source>
</reference>
<dbReference type="SUPFAM" id="SSF82919">
    <property type="entry name" value="Zn-finger domain of Sec23/24"/>
    <property type="match status" value="1"/>
</dbReference>
<dbReference type="GO" id="GO:0070971">
    <property type="term" value="C:endoplasmic reticulum exit site"/>
    <property type="evidence" value="ECO:0007669"/>
    <property type="project" value="TreeGrafter"/>
</dbReference>
<feature type="domain" description="Sec23/Sec24 trunk" evidence="3">
    <location>
        <begin position="211"/>
        <end position="404"/>
    </location>
</feature>
<dbReference type="SUPFAM" id="SSF53300">
    <property type="entry name" value="vWA-like"/>
    <property type="match status" value="1"/>
</dbReference>
<protein>
    <submittedName>
        <fullName evidence="4">Sec23 sec24 trunk domain containing protein</fullName>
    </submittedName>
</protein>
<evidence type="ECO:0000313" key="4">
    <source>
        <dbReference type="EMBL" id="CDW72452.1"/>
    </source>
</evidence>
<comment type="similarity">
    <text evidence="1">Belongs to the SEC23/SEC24 family. SEC24 subfamily.</text>
</comment>
<dbReference type="PANTHER" id="PTHR13803">
    <property type="entry name" value="SEC24-RELATED PROTEIN"/>
    <property type="match status" value="1"/>
</dbReference>
<dbReference type="Proteomes" id="UP000039865">
    <property type="component" value="Unassembled WGS sequence"/>
</dbReference>
<dbReference type="AlphaFoldDB" id="A0A077ZRD1"/>
<evidence type="ECO:0000256" key="1">
    <source>
        <dbReference type="ARBA" id="ARBA00008334"/>
    </source>
</evidence>
<dbReference type="SUPFAM" id="SSF82754">
    <property type="entry name" value="C-terminal, gelsolin-like domain of Sec23/24"/>
    <property type="match status" value="1"/>
</dbReference>
<dbReference type="InParanoid" id="A0A077ZRD1"/>
<dbReference type="EMBL" id="CCKQ01001349">
    <property type="protein sequence ID" value="CDW72452.1"/>
    <property type="molecule type" value="Genomic_DNA"/>
</dbReference>
<dbReference type="Pfam" id="PF04810">
    <property type="entry name" value="zf-Sec23_Sec24"/>
    <property type="match status" value="1"/>
</dbReference>
<dbReference type="InterPro" id="IPR036174">
    <property type="entry name" value="Znf_Sec23_Sec24_sf"/>
</dbReference>
<dbReference type="InterPro" id="IPR036180">
    <property type="entry name" value="Gelsolin-like_dom_sf"/>
</dbReference>
<dbReference type="GO" id="GO:0030127">
    <property type="term" value="C:COPII vesicle coat"/>
    <property type="evidence" value="ECO:0007669"/>
    <property type="project" value="InterPro"/>
</dbReference>
<dbReference type="GO" id="GO:0000149">
    <property type="term" value="F:SNARE binding"/>
    <property type="evidence" value="ECO:0007669"/>
    <property type="project" value="TreeGrafter"/>
</dbReference>
<evidence type="ECO:0000313" key="5">
    <source>
        <dbReference type="Proteomes" id="UP000039865"/>
    </source>
</evidence>
<dbReference type="SUPFAM" id="SSF81995">
    <property type="entry name" value="beta-sandwich domain of Sec23/24"/>
    <property type="match status" value="1"/>
</dbReference>